<dbReference type="EMBL" id="KZ821727">
    <property type="protein sequence ID" value="PYH78582.1"/>
    <property type="molecule type" value="Genomic_DNA"/>
</dbReference>
<dbReference type="Gene3D" id="1.50.10.10">
    <property type="match status" value="1"/>
</dbReference>
<dbReference type="Proteomes" id="UP000248340">
    <property type="component" value="Unassembled WGS sequence"/>
</dbReference>
<dbReference type="GeneID" id="37138677"/>
<organism evidence="3 4">
    <name type="scientific">Aspergillus uvarum CBS 121591</name>
    <dbReference type="NCBI Taxonomy" id="1448315"/>
    <lineage>
        <taxon>Eukaryota</taxon>
        <taxon>Fungi</taxon>
        <taxon>Dikarya</taxon>
        <taxon>Ascomycota</taxon>
        <taxon>Pezizomycotina</taxon>
        <taxon>Eurotiomycetes</taxon>
        <taxon>Eurotiomycetidae</taxon>
        <taxon>Eurotiales</taxon>
        <taxon>Aspergillaceae</taxon>
        <taxon>Aspergillus</taxon>
        <taxon>Aspergillus subgen. Circumdati</taxon>
    </lineage>
</organism>
<evidence type="ECO:0000259" key="2">
    <source>
        <dbReference type="Pfam" id="PF19291"/>
    </source>
</evidence>
<dbReference type="Pfam" id="PF00723">
    <property type="entry name" value="Glyco_hydro_15"/>
    <property type="match status" value="1"/>
</dbReference>
<dbReference type="GO" id="GO:0005975">
    <property type="term" value="P:carbohydrate metabolic process"/>
    <property type="evidence" value="ECO:0007669"/>
    <property type="project" value="InterPro"/>
</dbReference>
<dbReference type="AlphaFoldDB" id="A0A319DFM1"/>
<dbReference type="InterPro" id="IPR012341">
    <property type="entry name" value="6hp_glycosidase-like_sf"/>
</dbReference>
<evidence type="ECO:0000259" key="1">
    <source>
        <dbReference type="Pfam" id="PF00723"/>
    </source>
</evidence>
<evidence type="ECO:0000313" key="4">
    <source>
        <dbReference type="Proteomes" id="UP000248340"/>
    </source>
</evidence>
<protein>
    <submittedName>
        <fullName evidence="3">Glycosyl hydrolase</fullName>
    </submittedName>
</protein>
<dbReference type="InterPro" id="IPR045582">
    <property type="entry name" value="Trehalase-like_N"/>
</dbReference>
<sequence>MHTCALVSKNGSIDSMCWPVFDSPSIFCRILDKTKGGHFSITPSRGLHNPLSKQRYRPYTNMLETRWIHDEGVINILDYFPITKPKSPVVGSQELPEWCHCNQPNLAGQPQHACRSGLIRKAECVRGEMDIEIELFPAFNYARDSHAAQLSRGDGVHRAHFQSAAQRLEVSLLVDAGELAADARLRPELQLTERPGHLGPGLVGKVTLREGQSITVLLHDQEAITSSALVLAPELRRMERTTGDFWSDWTSKCTFRGHYREQVERSLLVLKLLTYKPTGAIVAAPTFSLPEHIGGSRNWDYRYSWVRDAAFTVYVFLKNGYPEEAESYINFIFDRIFPPLSQSAKPGDPFLPIMVTIHGEREIPEMELDHLEGYRGSRPVRIGNGAATHIQLDIYGELMDSIYLYNKHAADISYDHWLAIRRMVDFVIEVRHQPDQSIWEVRGSPQNFVYSKIMLWVALDRGIRLAEKRSNLPCPGRARWVQERDDLYDEIMTKGYNAEKGFFCMSYENRDALDAAVLIAPLVFFIAPNDPRLLSTIQKIMEPPARGGLSVANMVSRYDTGKIDDGECIHSVRTGLTAVLTCTIGVGGNEGAFLMVTFWLVEAMMRVRTTFLMFASAFRSSSNPAALYIQAARSKEYLPHNQFFKQLRRTATSQFDSILSFANHLGMFSEEVASSGEQIGNMPQAFSHLACVSAAMNLGGGEK</sequence>
<dbReference type="Pfam" id="PF19291">
    <property type="entry name" value="TREH_N"/>
    <property type="match status" value="1"/>
</dbReference>
<name>A0A319DFM1_9EURO</name>
<dbReference type="PANTHER" id="PTHR31616">
    <property type="entry name" value="TREHALASE"/>
    <property type="match status" value="1"/>
</dbReference>
<dbReference type="InterPro" id="IPR011613">
    <property type="entry name" value="GH15-like"/>
</dbReference>
<dbReference type="VEuPathDB" id="FungiDB:BO82DRAFT_357146"/>
<feature type="domain" description="GH15-like" evidence="1">
    <location>
        <begin position="258"/>
        <end position="695"/>
    </location>
</feature>
<dbReference type="InterPro" id="IPR008928">
    <property type="entry name" value="6-hairpin_glycosidase_sf"/>
</dbReference>
<dbReference type="OrthoDB" id="406733at2759"/>
<feature type="domain" description="Trehalase-like N-terminal" evidence="2">
    <location>
        <begin position="3"/>
        <end position="82"/>
    </location>
</feature>
<dbReference type="PANTHER" id="PTHR31616:SF0">
    <property type="entry name" value="GLUCAN 1,4-ALPHA-GLUCOSIDASE"/>
    <property type="match status" value="1"/>
</dbReference>
<dbReference type="GO" id="GO:0004553">
    <property type="term" value="F:hydrolase activity, hydrolyzing O-glycosyl compounds"/>
    <property type="evidence" value="ECO:0007669"/>
    <property type="project" value="TreeGrafter"/>
</dbReference>
<reference evidence="3 4" key="1">
    <citation type="submission" date="2016-12" db="EMBL/GenBank/DDBJ databases">
        <title>The genomes of Aspergillus section Nigri reveals drivers in fungal speciation.</title>
        <authorList>
            <consortium name="DOE Joint Genome Institute"/>
            <person name="Vesth T.C."/>
            <person name="Nybo J."/>
            <person name="Theobald S."/>
            <person name="Brandl J."/>
            <person name="Frisvad J.C."/>
            <person name="Nielsen K.F."/>
            <person name="Lyhne E.K."/>
            <person name="Kogle M.E."/>
            <person name="Kuo A."/>
            <person name="Riley R."/>
            <person name="Clum A."/>
            <person name="Nolan M."/>
            <person name="Lipzen A."/>
            <person name="Salamov A."/>
            <person name="Henrissat B."/>
            <person name="Wiebenga A."/>
            <person name="De Vries R.P."/>
            <person name="Grigoriev I.V."/>
            <person name="Mortensen U.H."/>
            <person name="Andersen M.R."/>
            <person name="Baker S.E."/>
        </authorList>
    </citation>
    <scope>NUCLEOTIDE SEQUENCE [LARGE SCALE GENOMIC DNA]</scope>
    <source>
        <strain evidence="3 4">CBS 121591</strain>
    </source>
</reference>
<dbReference type="STRING" id="1448315.A0A319DFM1"/>
<dbReference type="RefSeq" id="XP_025488782.1">
    <property type="nucleotide sequence ID" value="XM_025635936.1"/>
</dbReference>
<dbReference type="SUPFAM" id="SSF48208">
    <property type="entry name" value="Six-hairpin glycosidases"/>
    <property type="match status" value="1"/>
</dbReference>
<keyword evidence="4" id="KW-1185">Reference proteome</keyword>
<proteinExistence type="predicted"/>
<accession>A0A319DFM1</accession>
<evidence type="ECO:0000313" key="3">
    <source>
        <dbReference type="EMBL" id="PYH78582.1"/>
    </source>
</evidence>
<keyword evidence="3" id="KW-0378">Hydrolase</keyword>
<gene>
    <name evidence="3" type="ORF">BO82DRAFT_357146</name>
</gene>